<accession>A0AB40CJ73</accession>
<dbReference type="GeneID" id="120277193"/>
<dbReference type="GO" id="GO:0043565">
    <property type="term" value="F:sequence-specific DNA binding"/>
    <property type="evidence" value="ECO:0007669"/>
    <property type="project" value="TreeGrafter"/>
</dbReference>
<dbReference type="GO" id="GO:0005634">
    <property type="term" value="C:nucleus"/>
    <property type="evidence" value="ECO:0007669"/>
    <property type="project" value="UniProtKB-SubCell"/>
</dbReference>
<dbReference type="Proteomes" id="UP001515500">
    <property type="component" value="Chromosome 15"/>
</dbReference>
<keyword evidence="4" id="KW-0804">Transcription</keyword>
<dbReference type="GO" id="GO:0003700">
    <property type="term" value="F:DNA-binding transcription factor activity"/>
    <property type="evidence" value="ECO:0007669"/>
    <property type="project" value="TreeGrafter"/>
</dbReference>
<evidence type="ECO:0000256" key="4">
    <source>
        <dbReference type="ARBA" id="ARBA00023163"/>
    </source>
</evidence>
<dbReference type="InterPro" id="IPR051358">
    <property type="entry name" value="TF_AMS/ICE1/BHLH6-like"/>
</dbReference>
<dbReference type="InterPro" id="IPR036638">
    <property type="entry name" value="HLH_DNA-bd_sf"/>
</dbReference>
<comment type="subcellular location">
    <subcellularLocation>
        <location evidence="1">Nucleus</location>
    </subcellularLocation>
</comment>
<evidence type="ECO:0000259" key="6">
    <source>
        <dbReference type="PROSITE" id="PS50888"/>
    </source>
</evidence>
<evidence type="ECO:0000256" key="5">
    <source>
        <dbReference type="ARBA" id="ARBA00023242"/>
    </source>
</evidence>
<dbReference type="PANTHER" id="PTHR31945">
    <property type="entry name" value="TRANSCRIPTION FACTOR SCREAM2-RELATED"/>
    <property type="match status" value="1"/>
</dbReference>
<comment type="similarity">
    <text evidence="2">Belongs to the bHLH protein family.</text>
</comment>
<organism evidence="7 8">
    <name type="scientific">Dioscorea cayennensis subsp. rotundata</name>
    <name type="common">White Guinea yam</name>
    <name type="synonym">Dioscorea rotundata</name>
    <dbReference type="NCBI Taxonomy" id="55577"/>
    <lineage>
        <taxon>Eukaryota</taxon>
        <taxon>Viridiplantae</taxon>
        <taxon>Streptophyta</taxon>
        <taxon>Embryophyta</taxon>
        <taxon>Tracheophyta</taxon>
        <taxon>Spermatophyta</taxon>
        <taxon>Magnoliopsida</taxon>
        <taxon>Liliopsida</taxon>
        <taxon>Dioscoreales</taxon>
        <taxon>Dioscoreaceae</taxon>
        <taxon>Dioscorea</taxon>
    </lineage>
</organism>
<name>A0AB40CJ73_DIOCR</name>
<proteinExistence type="inferred from homology"/>
<dbReference type="SMART" id="SM00353">
    <property type="entry name" value="HLH"/>
    <property type="match status" value="1"/>
</dbReference>
<evidence type="ECO:0000256" key="3">
    <source>
        <dbReference type="ARBA" id="ARBA00023015"/>
    </source>
</evidence>
<dbReference type="InterPro" id="IPR054502">
    <property type="entry name" value="bHLH-TF_ACT-like_plant"/>
</dbReference>
<dbReference type="PROSITE" id="PS50888">
    <property type="entry name" value="BHLH"/>
    <property type="match status" value="1"/>
</dbReference>
<dbReference type="RefSeq" id="XP_039139885.1">
    <property type="nucleotide sequence ID" value="XM_039283951.1"/>
</dbReference>
<sequence>MATDYPESSNAMDFVNTVLDIGGDEDYPEPMLMDMPEMRYKSKNLEAERRRRSKLNSKLFSLRSLVPNITKMSKESTLTDAIDYIKQLQKEVLELQTELLSMPDEEVEKQGSASSINTMTPPDAIHCQGKVEVSSMDHNKFLLKITCENKRGGFSKLVEVINTMGFEVTNVSSVAFSYVSQSVFFIEAKDGVLVPMHELKEFLSAFVGVSEDTTIRN</sequence>
<dbReference type="Pfam" id="PF00010">
    <property type="entry name" value="HLH"/>
    <property type="match status" value="1"/>
</dbReference>
<dbReference type="AlphaFoldDB" id="A0AB40CJ73"/>
<dbReference type="Gene3D" id="4.10.280.10">
    <property type="entry name" value="Helix-loop-helix DNA-binding domain"/>
    <property type="match status" value="1"/>
</dbReference>
<evidence type="ECO:0000313" key="8">
    <source>
        <dbReference type="RefSeq" id="XP_039139885.1"/>
    </source>
</evidence>
<feature type="domain" description="BHLH" evidence="6">
    <location>
        <begin position="39"/>
        <end position="88"/>
    </location>
</feature>
<dbReference type="InterPro" id="IPR011598">
    <property type="entry name" value="bHLH_dom"/>
</dbReference>
<reference evidence="8" key="1">
    <citation type="submission" date="2025-08" db="UniProtKB">
        <authorList>
            <consortium name="RefSeq"/>
        </authorList>
    </citation>
    <scope>IDENTIFICATION</scope>
</reference>
<dbReference type="PANTHER" id="PTHR31945:SF68">
    <property type="entry name" value="TRANSCRIPTION FACTOR UDT1"/>
    <property type="match status" value="1"/>
</dbReference>
<keyword evidence="5" id="KW-0539">Nucleus</keyword>
<gene>
    <name evidence="8" type="primary">LOC120277193</name>
</gene>
<evidence type="ECO:0000313" key="7">
    <source>
        <dbReference type="Proteomes" id="UP001515500"/>
    </source>
</evidence>
<dbReference type="SUPFAM" id="SSF47459">
    <property type="entry name" value="HLH, helix-loop-helix DNA-binding domain"/>
    <property type="match status" value="1"/>
</dbReference>
<protein>
    <submittedName>
        <fullName evidence="8">Transcription factor UDT1-like</fullName>
    </submittedName>
</protein>
<evidence type="ECO:0000256" key="1">
    <source>
        <dbReference type="ARBA" id="ARBA00004123"/>
    </source>
</evidence>
<evidence type="ECO:0000256" key="2">
    <source>
        <dbReference type="ARBA" id="ARBA00005510"/>
    </source>
</evidence>
<dbReference type="Pfam" id="PF22754">
    <property type="entry name" value="bHLH-TF_ACT-like_plant"/>
    <property type="match status" value="1"/>
</dbReference>
<keyword evidence="7" id="KW-1185">Reference proteome</keyword>
<keyword evidence="3" id="KW-0805">Transcription regulation</keyword>
<dbReference type="GO" id="GO:0046983">
    <property type="term" value="F:protein dimerization activity"/>
    <property type="evidence" value="ECO:0007669"/>
    <property type="project" value="InterPro"/>
</dbReference>